<dbReference type="PROSITE" id="PS00344">
    <property type="entry name" value="GATA_ZN_FINGER_1"/>
    <property type="match status" value="1"/>
</dbReference>
<dbReference type="GO" id="GO:0045944">
    <property type="term" value="P:positive regulation of transcription by RNA polymerase II"/>
    <property type="evidence" value="ECO:0007669"/>
    <property type="project" value="TreeGrafter"/>
</dbReference>
<comment type="subcellular location">
    <subcellularLocation>
        <location evidence="1">Nucleus</location>
    </subcellularLocation>
</comment>
<dbReference type="OrthoDB" id="515401at2759"/>
<reference evidence="9" key="1">
    <citation type="submission" date="2021-06" db="EMBL/GenBank/DDBJ databases">
        <authorList>
            <person name="Kallberg Y."/>
            <person name="Tangrot J."/>
            <person name="Rosling A."/>
        </authorList>
    </citation>
    <scope>NUCLEOTIDE SEQUENCE</scope>
    <source>
        <strain evidence="9">CL551</strain>
    </source>
</reference>
<evidence type="ECO:0000256" key="3">
    <source>
        <dbReference type="ARBA" id="ARBA00022771"/>
    </source>
</evidence>
<evidence type="ECO:0000313" key="10">
    <source>
        <dbReference type="Proteomes" id="UP000789342"/>
    </source>
</evidence>
<feature type="region of interest" description="Disordered" evidence="7">
    <location>
        <begin position="421"/>
        <end position="457"/>
    </location>
</feature>
<dbReference type="GO" id="GO:0000122">
    <property type="term" value="P:negative regulation of transcription by RNA polymerase II"/>
    <property type="evidence" value="ECO:0007669"/>
    <property type="project" value="TreeGrafter"/>
</dbReference>
<feature type="compositionally biased region" description="Polar residues" evidence="7">
    <location>
        <begin position="142"/>
        <end position="167"/>
    </location>
</feature>
<evidence type="ECO:0000259" key="8">
    <source>
        <dbReference type="PROSITE" id="PS50114"/>
    </source>
</evidence>
<feature type="compositionally biased region" description="Polar residues" evidence="7">
    <location>
        <begin position="428"/>
        <end position="440"/>
    </location>
</feature>
<dbReference type="InterPro" id="IPR000679">
    <property type="entry name" value="Znf_GATA"/>
</dbReference>
<evidence type="ECO:0000256" key="1">
    <source>
        <dbReference type="ARBA" id="ARBA00004123"/>
    </source>
</evidence>
<feature type="non-terminal residue" evidence="9">
    <location>
        <position position="1"/>
    </location>
</feature>
<keyword evidence="5" id="KW-0539">Nucleus</keyword>
<dbReference type="InterPro" id="IPR039355">
    <property type="entry name" value="Transcription_factor_GATA"/>
</dbReference>
<proteinExistence type="predicted"/>
<dbReference type="AlphaFoldDB" id="A0A9N9NFA9"/>
<dbReference type="SMART" id="SM00401">
    <property type="entry name" value="ZnF_GATA"/>
    <property type="match status" value="1"/>
</dbReference>
<feature type="compositionally biased region" description="Low complexity" evidence="7">
    <location>
        <begin position="191"/>
        <end position="217"/>
    </location>
</feature>
<evidence type="ECO:0000256" key="5">
    <source>
        <dbReference type="ARBA" id="ARBA00023242"/>
    </source>
</evidence>
<accession>A0A9N9NFA9</accession>
<dbReference type="GO" id="GO:0000978">
    <property type="term" value="F:RNA polymerase II cis-regulatory region sequence-specific DNA binding"/>
    <property type="evidence" value="ECO:0007669"/>
    <property type="project" value="TreeGrafter"/>
</dbReference>
<dbReference type="CDD" id="cd00202">
    <property type="entry name" value="ZnF_GATA"/>
    <property type="match status" value="1"/>
</dbReference>
<evidence type="ECO:0000256" key="7">
    <source>
        <dbReference type="SAM" id="MobiDB-lite"/>
    </source>
</evidence>
<feature type="domain" description="GATA-type" evidence="8">
    <location>
        <begin position="212"/>
        <end position="265"/>
    </location>
</feature>
<dbReference type="Gene3D" id="3.30.50.10">
    <property type="entry name" value="Erythroid Transcription Factor GATA-1, subunit A"/>
    <property type="match status" value="1"/>
</dbReference>
<dbReference type="SUPFAM" id="SSF57716">
    <property type="entry name" value="Glucocorticoid receptor-like (DNA-binding domain)"/>
    <property type="match status" value="1"/>
</dbReference>
<dbReference type="Proteomes" id="UP000789342">
    <property type="component" value="Unassembled WGS sequence"/>
</dbReference>
<evidence type="ECO:0000256" key="4">
    <source>
        <dbReference type="ARBA" id="ARBA00022833"/>
    </source>
</evidence>
<sequence length="521" mass="55011">VDSVSSSVTTTSPSQYAFNPYINYPSISSSAPAYPYQNFGELTNSDGMNNNSTNSIQYHHQSANSTPLSPVDSASYFYNFSNPNGNQFDLSKILYLPSYDLMSADGSKEKVTLEYDQSPSVGDWTAGINNINSNAKIKRQSIGCSSPTGNGPNGIANKNNSPVTSPSLADGEVAGLSTSTHTMAAKRPRSSSRASLNGVSNNGSSGGSSSKSAMPTTCTNCHTQTTPLWRRNPEGQPLCNACGLFLKLHGVVRPLSLKTDVIKKRNRGGAATTGKNSSKCGKGTVQLGAGASMSVMGKRVSQTNSMTSRSHLGSSPNSVSILSTSAPTNAQFTFNARQHVMPKRQRRFSSDEQQILHPQLGGEVHPQSQGYGLIKSPVSSIASSNDAQLIMAMSSGPPPSNANSYKQSSAASADAIASSKAHSRFRSHTTSSILSTATSQPSSAGVSSVTPTPTPPRSSHYQQLFVYAWPDEQMMQSALSGEDEDIIIPSNGTFEHYVDTETAGGPNATMDLDIFSGNILI</sequence>
<keyword evidence="3 6" id="KW-0863">Zinc-finger</keyword>
<dbReference type="EMBL" id="CAJVPV010026736">
    <property type="protein sequence ID" value="CAG8732346.1"/>
    <property type="molecule type" value="Genomic_DNA"/>
</dbReference>
<dbReference type="PANTHER" id="PTHR10071">
    <property type="entry name" value="TRANSCRIPTION FACTOR GATA FAMILY MEMBER"/>
    <property type="match status" value="1"/>
</dbReference>
<evidence type="ECO:0000256" key="6">
    <source>
        <dbReference type="PROSITE-ProRule" id="PRU00094"/>
    </source>
</evidence>
<dbReference type="InterPro" id="IPR013088">
    <property type="entry name" value="Znf_NHR/GATA"/>
</dbReference>
<organism evidence="9 10">
    <name type="scientific">Acaulospora morrowiae</name>
    <dbReference type="NCBI Taxonomy" id="94023"/>
    <lineage>
        <taxon>Eukaryota</taxon>
        <taxon>Fungi</taxon>
        <taxon>Fungi incertae sedis</taxon>
        <taxon>Mucoromycota</taxon>
        <taxon>Glomeromycotina</taxon>
        <taxon>Glomeromycetes</taxon>
        <taxon>Diversisporales</taxon>
        <taxon>Acaulosporaceae</taxon>
        <taxon>Acaulospora</taxon>
    </lineage>
</organism>
<gene>
    <name evidence="9" type="ORF">AMORRO_LOCUS14120</name>
</gene>
<dbReference type="PRINTS" id="PR00619">
    <property type="entry name" value="GATAZNFINGER"/>
</dbReference>
<keyword evidence="4" id="KW-0862">Zinc</keyword>
<comment type="caution">
    <text evidence="9">The sequence shown here is derived from an EMBL/GenBank/DDBJ whole genome shotgun (WGS) entry which is preliminary data.</text>
</comment>
<dbReference type="Pfam" id="PF00320">
    <property type="entry name" value="GATA"/>
    <property type="match status" value="1"/>
</dbReference>
<keyword evidence="10" id="KW-1185">Reference proteome</keyword>
<evidence type="ECO:0000313" key="9">
    <source>
        <dbReference type="EMBL" id="CAG8732346.1"/>
    </source>
</evidence>
<dbReference type="GO" id="GO:0005634">
    <property type="term" value="C:nucleus"/>
    <property type="evidence" value="ECO:0007669"/>
    <property type="project" value="UniProtKB-SubCell"/>
</dbReference>
<dbReference type="PANTHER" id="PTHR10071:SF281">
    <property type="entry name" value="BOX A-BINDING FACTOR-RELATED"/>
    <property type="match status" value="1"/>
</dbReference>
<feature type="compositionally biased region" description="Low complexity" evidence="7">
    <location>
        <begin position="441"/>
        <end position="451"/>
    </location>
</feature>
<dbReference type="GO" id="GO:0000981">
    <property type="term" value="F:DNA-binding transcription factor activity, RNA polymerase II-specific"/>
    <property type="evidence" value="ECO:0007669"/>
    <property type="project" value="TreeGrafter"/>
</dbReference>
<dbReference type="GO" id="GO:0008270">
    <property type="term" value="F:zinc ion binding"/>
    <property type="evidence" value="ECO:0007669"/>
    <property type="project" value="UniProtKB-KW"/>
</dbReference>
<dbReference type="FunFam" id="3.30.50.10:FF:000007">
    <property type="entry name" value="Nitrogen regulatory AreA, N-terminal"/>
    <property type="match status" value="1"/>
</dbReference>
<dbReference type="PROSITE" id="PS50114">
    <property type="entry name" value="GATA_ZN_FINGER_2"/>
    <property type="match status" value="1"/>
</dbReference>
<protein>
    <submittedName>
        <fullName evidence="9">14163_t:CDS:1</fullName>
    </submittedName>
</protein>
<name>A0A9N9NFA9_9GLOM</name>
<keyword evidence="2" id="KW-0479">Metal-binding</keyword>
<feature type="region of interest" description="Disordered" evidence="7">
    <location>
        <begin position="141"/>
        <end position="217"/>
    </location>
</feature>
<evidence type="ECO:0000256" key="2">
    <source>
        <dbReference type="ARBA" id="ARBA00022723"/>
    </source>
</evidence>